<dbReference type="AlphaFoldDB" id="A0A914E983"/>
<name>A0A914E983_9BILA</name>
<keyword evidence="1" id="KW-1185">Reference proteome</keyword>
<dbReference type="WBParaSite" id="ACRNAN_scaffold643.g7027.t1">
    <property type="protein sequence ID" value="ACRNAN_scaffold643.g7027.t1"/>
    <property type="gene ID" value="ACRNAN_scaffold643.g7027"/>
</dbReference>
<proteinExistence type="predicted"/>
<evidence type="ECO:0000313" key="1">
    <source>
        <dbReference type="Proteomes" id="UP000887540"/>
    </source>
</evidence>
<evidence type="ECO:0000313" key="2">
    <source>
        <dbReference type="WBParaSite" id="ACRNAN_scaffold643.g7027.t1"/>
    </source>
</evidence>
<reference evidence="2" key="1">
    <citation type="submission" date="2022-11" db="UniProtKB">
        <authorList>
            <consortium name="WormBaseParasite"/>
        </authorList>
    </citation>
    <scope>IDENTIFICATION</scope>
</reference>
<protein>
    <submittedName>
        <fullName evidence="2">Uncharacterized protein</fullName>
    </submittedName>
</protein>
<accession>A0A914E983</accession>
<dbReference type="Proteomes" id="UP000887540">
    <property type="component" value="Unplaced"/>
</dbReference>
<organism evidence="1 2">
    <name type="scientific">Acrobeloides nanus</name>
    <dbReference type="NCBI Taxonomy" id="290746"/>
    <lineage>
        <taxon>Eukaryota</taxon>
        <taxon>Metazoa</taxon>
        <taxon>Ecdysozoa</taxon>
        <taxon>Nematoda</taxon>
        <taxon>Chromadorea</taxon>
        <taxon>Rhabditida</taxon>
        <taxon>Tylenchina</taxon>
        <taxon>Cephalobomorpha</taxon>
        <taxon>Cephaloboidea</taxon>
        <taxon>Cephalobidae</taxon>
        <taxon>Acrobeloides</taxon>
    </lineage>
</organism>
<sequence length="106" mass="12059">MLSAKNFISSISGNVVRTFMKAEAPIMASTSSTSALENRMYFRASSPQHMDKSNTGHFMKIQQGRFYHTASSAEQSYDHHFEEDSYFMEKDGYGCFDQELFKSASK</sequence>